<dbReference type="Gene3D" id="1.10.287.1490">
    <property type="match status" value="1"/>
</dbReference>
<sequence length="903" mass="97036">MTDNTTDDFLASLASIRAKINSTGAENVKPPTPASGATLGSPQLASSSLFVKTPGPSVPPSPIDSADITSSLVLESKLANAEQELQALRSQVMALKQAKSPTRSPTKATAPVQPVAGVSSAEHLRCKEELRLAKIRIGELTKEGGDLRGENAVLQGKIEGVTAETALKCGELTTKLENALGELDMKSAMLESSNSVGKDANGMVTKMAERYEEERERMKHSIDSLQKAHALSVKQARASSESRDVLMSKTFAMKSEMSALYDRAVKAEGMVKELKETVKAAKESQITKFKSVEEGKVKALKLEVAKQKEEKEKAIKSAAEANSKADEGQKQAKIVEAEAKSKITALEKKVGELEGKVKGAAATLQSEVLRVKKQQLLAEKGRETVKSELKAELDESQEELGLATAECKRLKSELEKAKAAGVEAEKKAKGDIEAMESELKQAKSLQGEKEQELHLATAEAKRLKVSNEMLKKDLMSAEGAGGEGALKALQDELDGKNAALEKAMEGRKKATEVLAAEVGELKEEVALAEGEVKRLKEELEKTKENANGAEELAKLKAAAEEEASELKEEVALAEGEVKRLKGEVAGLKEELEKTKENANGAEELAKLKAAAEEEASELKEEVALAEGEVKRLKGEVAGLKEELEKVKAATSETEAAKNLEASDMNSFLSASSGGNPFDSTLKNPFNPPPISTDATKALDTLKEEHEETLEELGLAVEEVKRLKKLLEVEKEKAEIAEAIGDDDKMKQLEDTNAQLKKALSVLETESKAISSKFGEEQKKILEALDAMEGDLAEAREETRCAEEEVHRTRKERDALMAKLGEGLSGQTVKGGGEEKAEAELALTGAGEGEACSKEEEMKMKLLARKKQKGKKRGAGEIASPQKKGKGAGGGGGERRNTRSRQKK</sequence>
<feature type="coiled-coil region" evidence="1">
    <location>
        <begin position="486"/>
        <end position="659"/>
    </location>
</feature>
<keyword evidence="4" id="KW-1185">Reference proteome</keyword>
<evidence type="ECO:0000256" key="2">
    <source>
        <dbReference type="SAM" id="MobiDB-lite"/>
    </source>
</evidence>
<feature type="compositionally biased region" description="Basic and acidic residues" evidence="2">
    <location>
        <begin position="850"/>
        <end position="859"/>
    </location>
</feature>
<dbReference type="PANTHER" id="PTHR43941">
    <property type="entry name" value="STRUCTURAL MAINTENANCE OF CHROMOSOMES PROTEIN 2"/>
    <property type="match status" value="1"/>
</dbReference>
<dbReference type="PANTHER" id="PTHR43941:SF1">
    <property type="entry name" value="STRUCTURAL MAINTENANCE OF CHROMOSOMES PROTEIN 2"/>
    <property type="match status" value="1"/>
</dbReference>
<evidence type="ECO:0000256" key="1">
    <source>
        <dbReference type="SAM" id="Coils"/>
    </source>
</evidence>
<evidence type="ECO:0000313" key="4">
    <source>
        <dbReference type="Proteomes" id="UP001165065"/>
    </source>
</evidence>
<name>A0A9W7FYG6_9STRA</name>
<dbReference type="EMBL" id="BRYA01000645">
    <property type="protein sequence ID" value="GMI27508.1"/>
    <property type="molecule type" value="Genomic_DNA"/>
</dbReference>
<dbReference type="GO" id="GO:0000793">
    <property type="term" value="C:condensed chromosome"/>
    <property type="evidence" value="ECO:0007669"/>
    <property type="project" value="TreeGrafter"/>
</dbReference>
<dbReference type="GO" id="GO:0003682">
    <property type="term" value="F:chromatin binding"/>
    <property type="evidence" value="ECO:0007669"/>
    <property type="project" value="TreeGrafter"/>
</dbReference>
<evidence type="ECO:0000313" key="3">
    <source>
        <dbReference type="EMBL" id="GMI27508.1"/>
    </source>
</evidence>
<organism evidence="3 4">
    <name type="scientific">Triparma columacea</name>
    <dbReference type="NCBI Taxonomy" id="722753"/>
    <lineage>
        <taxon>Eukaryota</taxon>
        <taxon>Sar</taxon>
        <taxon>Stramenopiles</taxon>
        <taxon>Ochrophyta</taxon>
        <taxon>Bolidophyceae</taxon>
        <taxon>Parmales</taxon>
        <taxon>Triparmaceae</taxon>
        <taxon>Triparma</taxon>
    </lineage>
</organism>
<reference evidence="4" key="1">
    <citation type="journal article" date="2023" name="Commun. Biol.">
        <title>Genome analysis of Parmales, the sister group of diatoms, reveals the evolutionary specialization of diatoms from phago-mixotrophs to photoautotrophs.</title>
        <authorList>
            <person name="Ban H."/>
            <person name="Sato S."/>
            <person name="Yoshikawa S."/>
            <person name="Yamada K."/>
            <person name="Nakamura Y."/>
            <person name="Ichinomiya M."/>
            <person name="Sato N."/>
            <person name="Blanc-Mathieu R."/>
            <person name="Endo H."/>
            <person name="Kuwata A."/>
            <person name="Ogata H."/>
        </authorList>
    </citation>
    <scope>NUCLEOTIDE SEQUENCE [LARGE SCALE GENOMIC DNA]</scope>
</reference>
<proteinExistence type="predicted"/>
<feature type="compositionally biased region" description="Basic residues" evidence="2">
    <location>
        <begin position="861"/>
        <end position="872"/>
    </location>
</feature>
<feature type="coiled-coil region" evidence="1">
    <location>
        <begin position="264"/>
        <end position="356"/>
    </location>
</feature>
<keyword evidence="1" id="KW-0175">Coiled coil</keyword>
<feature type="coiled-coil region" evidence="1">
    <location>
        <begin position="386"/>
        <end position="452"/>
    </location>
</feature>
<accession>A0A9W7FYG6</accession>
<dbReference type="AlphaFoldDB" id="A0A9W7FYG6"/>
<dbReference type="GO" id="GO:0000796">
    <property type="term" value="C:condensin complex"/>
    <property type="evidence" value="ECO:0007669"/>
    <property type="project" value="TreeGrafter"/>
</dbReference>
<gene>
    <name evidence="3" type="ORF">TrCOL_g2303</name>
</gene>
<dbReference type="OrthoDB" id="10601055at2759"/>
<dbReference type="GO" id="GO:0007076">
    <property type="term" value="P:mitotic chromosome condensation"/>
    <property type="evidence" value="ECO:0007669"/>
    <property type="project" value="TreeGrafter"/>
</dbReference>
<feature type="region of interest" description="Disordered" evidence="2">
    <location>
        <begin position="47"/>
        <end position="66"/>
    </location>
</feature>
<feature type="coiled-coil region" evidence="1">
    <location>
        <begin position="71"/>
        <end position="98"/>
    </location>
</feature>
<dbReference type="Proteomes" id="UP001165065">
    <property type="component" value="Unassembled WGS sequence"/>
</dbReference>
<protein>
    <submittedName>
        <fullName evidence="3">Uncharacterized protein</fullName>
    </submittedName>
</protein>
<feature type="region of interest" description="Disordered" evidence="2">
    <location>
        <begin position="819"/>
        <end position="903"/>
    </location>
</feature>
<feature type="region of interest" description="Disordered" evidence="2">
    <location>
        <begin position="21"/>
        <end position="42"/>
    </location>
</feature>
<comment type="caution">
    <text evidence="3">The sequence shown here is derived from an EMBL/GenBank/DDBJ whole genome shotgun (WGS) entry which is preliminary data.</text>
</comment>
<dbReference type="GO" id="GO:0000785">
    <property type="term" value="C:chromatin"/>
    <property type="evidence" value="ECO:0007669"/>
    <property type="project" value="TreeGrafter"/>
</dbReference>
<feature type="coiled-coil region" evidence="1">
    <location>
        <begin position="691"/>
        <end position="811"/>
    </location>
</feature>